<organism evidence="3 4">
    <name type="scientific">Terribacillus aidingensis</name>
    <dbReference type="NCBI Taxonomy" id="586416"/>
    <lineage>
        <taxon>Bacteria</taxon>
        <taxon>Bacillati</taxon>
        <taxon>Bacillota</taxon>
        <taxon>Bacilli</taxon>
        <taxon>Bacillales</taxon>
        <taxon>Bacillaceae</taxon>
        <taxon>Terribacillus</taxon>
    </lineage>
</organism>
<dbReference type="PANTHER" id="PTHR30469">
    <property type="entry name" value="MULTIDRUG RESISTANCE PROTEIN MDTA"/>
    <property type="match status" value="1"/>
</dbReference>
<dbReference type="GO" id="GO:0015562">
    <property type="term" value="F:efflux transmembrane transporter activity"/>
    <property type="evidence" value="ECO:0007669"/>
    <property type="project" value="TreeGrafter"/>
</dbReference>
<evidence type="ECO:0000313" key="4">
    <source>
        <dbReference type="Proteomes" id="UP000219356"/>
    </source>
</evidence>
<proteinExistence type="predicted"/>
<feature type="domain" description="YknX-like barrel-sandwich hybrid" evidence="2">
    <location>
        <begin position="64"/>
        <end position="225"/>
    </location>
</feature>
<gene>
    <name evidence="3" type="ORF">SAMN05421503_0698</name>
</gene>
<dbReference type="EMBL" id="OBEK01000001">
    <property type="protein sequence ID" value="SNZ04588.1"/>
    <property type="molecule type" value="Genomic_DNA"/>
</dbReference>
<feature type="coiled-coil region" evidence="1">
    <location>
        <begin position="181"/>
        <end position="208"/>
    </location>
</feature>
<evidence type="ECO:0000313" key="3">
    <source>
        <dbReference type="EMBL" id="SNZ04588.1"/>
    </source>
</evidence>
<evidence type="ECO:0000256" key="1">
    <source>
        <dbReference type="SAM" id="Coils"/>
    </source>
</evidence>
<name>A0A285N5I9_9BACI</name>
<evidence type="ECO:0000259" key="2">
    <source>
        <dbReference type="Pfam" id="PF25984"/>
    </source>
</evidence>
<dbReference type="Pfam" id="PF25984">
    <property type="entry name" value="BSH_YknX"/>
    <property type="match status" value="1"/>
</dbReference>
<dbReference type="AlphaFoldDB" id="A0A285N5I9"/>
<dbReference type="OrthoDB" id="2446145at2"/>
<dbReference type="Proteomes" id="UP000219356">
    <property type="component" value="Unassembled WGS sequence"/>
</dbReference>
<dbReference type="RefSeq" id="WP_097039246.1">
    <property type="nucleotide sequence ID" value="NZ_OBEK01000001.1"/>
</dbReference>
<protein>
    <submittedName>
        <fullName evidence="3">HlyD family secretion protein</fullName>
    </submittedName>
</protein>
<keyword evidence="4" id="KW-1185">Reference proteome</keyword>
<sequence>MIKKIFLPAAVVFVLLNIGLLFWDDEGRIGRTNFIQDWEQVMAQDVEETLSAPAVLTSADEIPVYLQAASGSLSEMFVEKGDAVEEGDDLFTYQVTDYTKTHRDLSASIATLEEQTAAVEQAMNQLDETDVAAGALPTDITIPETFENTEVAKESAGVEAISEALQVAAEEQTAQRQEHYRISLEKELAEKRAALSAAEDQLSALEDTGEYVTVTSPAAGTIKDIAAPGEAPVITINSSDLVISGELKEAERKQVQSGMTVKAAVADNGPILEGEITELADQPTSIKDKTSLYTFEASYQLEEEQADKLVAGYHLKTDILLAYASQAPAVKPQQIKNGKIWTMANGQAFTTNVKVGAKNDKQAAITTGMESGTTIPARAGDYYDNEPFVTPWKPQRIKWSDFRESFTSYEFLLGLLDY</sequence>
<dbReference type="GO" id="GO:1990281">
    <property type="term" value="C:efflux pump complex"/>
    <property type="evidence" value="ECO:0007669"/>
    <property type="project" value="TreeGrafter"/>
</dbReference>
<reference evidence="4" key="1">
    <citation type="submission" date="2017-09" db="EMBL/GenBank/DDBJ databases">
        <authorList>
            <person name="Varghese N."/>
            <person name="Submissions S."/>
        </authorList>
    </citation>
    <scope>NUCLEOTIDE SEQUENCE [LARGE SCALE GENOMIC DNA]</scope>
    <source>
        <strain evidence="4">CGMCC 1.8913</strain>
    </source>
</reference>
<dbReference type="InterPro" id="IPR058639">
    <property type="entry name" value="BSH_YknX-like"/>
</dbReference>
<keyword evidence="1" id="KW-0175">Coiled coil</keyword>
<accession>A0A285N5I9</accession>